<proteinExistence type="predicted"/>
<dbReference type="PANTHER" id="PTHR47642">
    <property type="entry name" value="ATP-DEPENDENT DNA HELICASE"/>
    <property type="match status" value="1"/>
</dbReference>
<accession>A0A023NFY5</accession>
<dbReference type="PANTHER" id="PTHR47642:SF5">
    <property type="entry name" value="ATP-DEPENDENT DNA HELICASE"/>
    <property type="match status" value="1"/>
</dbReference>
<dbReference type="Proteomes" id="UP000024335">
    <property type="component" value="Segment"/>
</dbReference>
<dbReference type="InterPro" id="IPR027785">
    <property type="entry name" value="UvrD-like_helicase_C"/>
</dbReference>
<protein>
    <submittedName>
        <fullName evidence="2">DNA helicase</fullName>
    </submittedName>
</protein>
<keyword evidence="2" id="KW-0347">Helicase</keyword>
<dbReference type="Gene3D" id="3.40.50.300">
    <property type="entry name" value="P-loop containing nucleotide triphosphate hydrolases"/>
    <property type="match status" value="2"/>
</dbReference>
<name>A0A023NFY5_9CAUD</name>
<dbReference type="KEGG" id="vg:19686236"/>
<dbReference type="GeneID" id="19686236"/>
<dbReference type="Pfam" id="PF13538">
    <property type="entry name" value="UvrD_C_2"/>
    <property type="match status" value="1"/>
</dbReference>
<keyword evidence="2" id="KW-0547">Nucleotide-binding</keyword>
<dbReference type="EMBL" id="KJ621082">
    <property type="protein sequence ID" value="AHX00993.1"/>
    <property type="molecule type" value="Genomic_DNA"/>
</dbReference>
<dbReference type="OrthoDB" id="5394at10239"/>
<dbReference type="GO" id="GO:0004386">
    <property type="term" value="F:helicase activity"/>
    <property type="evidence" value="ECO:0007669"/>
    <property type="project" value="UniProtKB-KW"/>
</dbReference>
<keyword evidence="2" id="KW-0378">Hydrolase</keyword>
<dbReference type="Pfam" id="PF13604">
    <property type="entry name" value="AAA_30"/>
    <property type="match status" value="1"/>
</dbReference>
<feature type="domain" description="UvrD-like helicase C-terminal" evidence="1">
    <location>
        <begin position="366"/>
        <end position="415"/>
    </location>
</feature>
<organism evidence="2 3">
    <name type="scientific">Dinoroseobacter phage DFL12phi1</name>
    <dbReference type="NCBI Taxonomy" id="1477404"/>
    <lineage>
        <taxon>Viruses</taxon>
        <taxon>Duplodnaviria</taxon>
        <taxon>Heunggongvirae</taxon>
        <taxon>Uroviricota</taxon>
        <taxon>Caudoviricetes</taxon>
        <taxon>Schitoviridae</taxon>
        <taxon>Rhodovirinae</taxon>
        <taxon>Baltimorevirus</taxon>
        <taxon>Baltimorevirus DFL12</taxon>
    </lineage>
</organism>
<keyword evidence="3" id="KW-1185">Reference proteome</keyword>
<evidence type="ECO:0000313" key="3">
    <source>
        <dbReference type="Proteomes" id="UP000024335"/>
    </source>
</evidence>
<evidence type="ECO:0000259" key="1">
    <source>
        <dbReference type="Pfam" id="PF13538"/>
    </source>
</evidence>
<dbReference type="SUPFAM" id="SSF52540">
    <property type="entry name" value="P-loop containing nucleoside triphosphate hydrolases"/>
    <property type="match status" value="1"/>
</dbReference>
<reference evidence="2" key="1">
    <citation type="submission" date="2014-05" db="EMBL/GenBank/DDBJ databases">
        <title>Complete genome sequence of bacteriophage DFL12phi1, which infects Dinoroseobacter shibae.</title>
        <authorList>
            <person name="Ji J."/>
            <person name="Zhang R."/>
            <person name="Jiao N."/>
        </authorList>
    </citation>
    <scope>NUCLEOTIDE SEQUENCE [LARGE SCALE GENOMIC DNA]</scope>
</reference>
<evidence type="ECO:0000313" key="2">
    <source>
        <dbReference type="EMBL" id="AHX00993.1"/>
    </source>
</evidence>
<keyword evidence="2" id="KW-0067">ATP-binding</keyword>
<sequence length="425" mass="48685">MASLNDEQRKAFADVLQFINDPLRKVHRVSGGAGTGKSFFISKVADDILKHKNPDVKLYNVAITATTNKAAAVLKNSMQHRRGDIQTIYSFMNLRVHNDFTTGEQRIVPTAKWEVHDAVLIIVDEASMVNKTLFDYIDKGTTSNCKVLFVGDKNQLAPVKENISPVYSQTHSESLLLQPVRQKNQQALMDLAEMAKQTVLTGEFFEINEVPGVIDFVTGNQLKGILERDFHKEDPNRRILCYTNSRVIDYNLYVRELRGYNQFYEVGEMLTNNSSAELVDKSRLYTDQVVEVLQRGDEYENDQIVPGHIIDMIDLTVRDPETFAIYDVTVCADPEDRQKVLSYWKSRKKWDRFFKFRDNHPDLRSVAASTTHKAQGSTYDEVVVDLADIGKCTQPEMAARLQYVALTRPKNRLYIRGKLPERFFQ</sequence>
<gene>
    <name evidence="2" type="ORF">DFL12P1_0032</name>
</gene>
<dbReference type="CDD" id="cd18809">
    <property type="entry name" value="SF1_C_RecD"/>
    <property type="match status" value="1"/>
</dbReference>
<dbReference type="RefSeq" id="YP_009043712.1">
    <property type="nucleotide sequence ID" value="NC_024367.1"/>
</dbReference>
<dbReference type="InterPro" id="IPR027417">
    <property type="entry name" value="P-loop_NTPase"/>
</dbReference>
<dbReference type="InterPro" id="IPR051055">
    <property type="entry name" value="PIF1_helicase"/>
</dbReference>